<dbReference type="EMBL" id="ML769404">
    <property type="protein sequence ID" value="KAE9406121.1"/>
    <property type="molecule type" value="Genomic_DNA"/>
</dbReference>
<keyword evidence="3" id="KW-1185">Reference proteome</keyword>
<name>A0A6A4I6J6_9AGAR</name>
<proteinExistence type="predicted"/>
<dbReference type="OrthoDB" id="2152896at2759"/>
<feature type="region of interest" description="Disordered" evidence="1">
    <location>
        <begin position="1"/>
        <end position="23"/>
    </location>
</feature>
<evidence type="ECO:0000256" key="1">
    <source>
        <dbReference type="SAM" id="MobiDB-lite"/>
    </source>
</evidence>
<feature type="region of interest" description="Disordered" evidence="1">
    <location>
        <begin position="53"/>
        <end position="104"/>
    </location>
</feature>
<feature type="compositionally biased region" description="Low complexity" evidence="1">
    <location>
        <begin position="53"/>
        <end position="69"/>
    </location>
</feature>
<sequence length="236" mass="23847">MSSLPSSATSMVTTTTSTNLSGDGFSPAQSLLSLSIAASSVAPIPLADSLVSSSGPTSTSALSTGSSTGNVAGILNRSQRRLSSAGKARRRFSDARDAAVRPSPATLSLATLSLSSSSPSPNSFIPHGSSVSSGGLQSSSMSSAFAQSESSVAHSGIPINTPPVDPTGSTLHVGSAPPNVGSMASVINSKPISIKNGKKRGMEHKCEGCSKVNYFMLSIPTRYVNSGFRFIGIPPV</sequence>
<gene>
    <name evidence="2" type="ORF">BT96DRAFT_282030</name>
</gene>
<evidence type="ECO:0000313" key="2">
    <source>
        <dbReference type="EMBL" id="KAE9406121.1"/>
    </source>
</evidence>
<dbReference type="AlphaFoldDB" id="A0A6A4I6J6"/>
<evidence type="ECO:0000313" key="3">
    <source>
        <dbReference type="Proteomes" id="UP000799118"/>
    </source>
</evidence>
<feature type="compositionally biased region" description="Low complexity" evidence="1">
    <location>
        <begin position="129"/>
        <end position="138"/>
    </location>
</feature>
<feature type="region of interest" description="Disordered" evidence="1">
    <location>
        <begin position="118"/>
        <end position="138"/>
    </location>
</feature>
<protein>
    <submittedName>
        <fullName evidence="2">Uncharacterized protein</fullName>
    </submittedName>
</protein>
<dbReference type="Proteomes" id="UP000799118">
    <property type="component" value="Unassembled WGS sequence"/>
</dbReference>
<organism evidence="2 3">
    <name type="scientific">Gymnopus androsaceus JB14</name>
    <dbReference type="NCBI Taxonomy" id="1447944"/>
    <lineage>
        <taxon>Eukaryota</taxon>
        <taxon>Fungi</taxon>
        <taxon>Dikarya</taxon>
        <taxon>Basidiomycota</taxon>
        <taxon>Agaricomycotina</taxon>
        <taxon>Agaricomycetes</taxon>
        <taxon>Agaricomycetidae</taxon>
        <taxon>Agaricales</taxon>
        <taxon>Marasmiineae</taxon>
        <taxon>Omphalotaceae</taxon>
        <taxon>Gymnopus</taxon>
    </lineage>
</organism>
<reference evidence="2" key="1">
    <citation type="journal article" date="2019" name="Environ. Microbiol.">
        <title>Fungal ecological strategies reflected in gene transcription - a case study of two litter decomposers.</title>
        <authorList>
            <person name="Barbi F."/>
            <person name="Kohler A."/>
            <person name="Barry K."/>
            <person name="Baskaran P."/>
            <person name="Daum C."/>
            <person name="Fauchery L."/>
            <person name="Ihrmark K."/>
            <person name="Kuo A."/>
            <person name="LaButti K."/>
            <person name="Lipzen A."/>
            <person name="Morin E."/>
            <person name="Grigoriev I.V."/>
            <person name="Henrissat B."/>
            <person name="Lindahl B."/>
            <person name="Martin F."/>
        </authorList>
    </citation>
    <scope>NUCLEOTIDE SEQUENCE</scope>
    <source>
        <strain evidence="2">JB14</strain>
    </source>
</reference>
<accession>A0A6A4I6J6</accession>